<feature type="transmembrane region" description="Helical" evidence="1">
    <location>
        <begin position="232"/>
        <end position="255"/>
    </location>
</feature>
<feature type="transmembrane region" description="Helical" evidence="1">
    <location>
        <begin position="44"/>
        <end position="64"/>
    </location>
</feature>
<accession>A0ABN2UBA2</accession>
<reference evidence="2 3" key="1">
    <citation type="journal article" date="2019" name="Int. J. Syst. Evol. Microbiol.">
        <title>The Global Catalogue of Microorganisms (GCM) 10K type strain sequencing project: providing services to taxonomists for standard genome sequencing and annotation.</title>
        <authorList>
            <consortium name="The Broad Institute Genomics Platform"/>
            <consortium name="The Broad Institute Genome Sequencing Center for Infectious Disease"/>
            <person name="Wu L."/>
            <person name="Ma J."/>
        </authorList>
    </citation>
    <scope>NUCLEOTIDE SEQUENCE [LARGE SCALE GENOMIC DNA]</scope>
    <source>
        <strain evidence="2 3">JCM 13595</strain>
    </source>
</reference>
<feature type="transmembrane region" description="Helical" evidence="1">
    <location>
        <begin position="76"/>
        <end position="94"/>
    </location>
</feature>
<feature type="transmembrane region" description="Helical" evidence="1">
    <location>
        <begin position="12"/>
        <end position="32"/>
    </location>
</feature>
<gene>
    <name evidence="2" type="ORF">GCM10009720_11580</name>
</gene>
<evidence type="ECO:0000256" key="1">
    <source>
        <dbReference type="SAM" id="Phobius"/>
    </source>
</evidence>
<dbReference type="Proteomes" id="UP001501461">
    <property type="component" value="Unassembled WGS sequence"/>
</dbReference>
<keyword evidence="1" id="KW-0472">Membrane</keyword>
<evidence type="ECO:0000313" key="2">
    <source>
        <dbReference type="EMBL" id="GAA2032859.1"/>
    </source>
</evidence>
<keyword evidence="3" id="KW-1185">Reference proteome</keyword>
<feature type="transmembrane region" description="Helical" evidence="1">
    <location>
        <begin position="199"/>
        <end position="220"/>
    </location>
</feature>
<protein>
    <submittedName>
        <fullName evidence="2">Uncharacterized protein</fullName>
    </submittedName>
</protein>
<proteinExistence type="predicted"/>
<sequence>MLAIVTVFVPNLPVWVGPLVLSVLVVGFAFAWPTIVSSHRRWGVTAGLAGAGLVAIWSVTLLPINAEFSTMANELWLAPVGGAAALGVLAMFVIQTFTLPGGLKRFLTTATLAVGAIVAATSAGWTLLLRHKYEAAAGSLGLERISGVTWLMLTMLAALAVAALVTLLPARRRTRMVAIIVVATVVAVALQFFRPGPLSVPAVLASAITALIVGLTDSFSETQEVAAKTLQHPLTAVAAGSATTMVSGMVAYFVIHVLPW</sequence>
<comment type="caution">
    <text evidence="2">The sequence shown here is derived from an EMBL/GenBank/DDBJ whole genome shotgun (WGS) entry which is preliminary data.</text>
</comment>
<evidence type="ECO:0000313" key="3">
    <source>
        <dbReference type="Proteomes" id="UP001501461"/>
    </source>
</evidence>
<feature type="transmembrane region" description="Helical" evidence="1">
    <location>
        <begin position="148"/>
        <end position="169"/>
    </location>
</feature>
<organism evidence="2 3">
    <name type="scientific">Yaniella flava</name>
    <dbReference type="NCBI Taxonomy" id="287930"/>
    <lineage>
        <taxon>Bacteria</taxon>
        <taxon>Bacillati</taxon>
        <taxon>Actinomycetota</taxon>
        <taxon>Actinomycetes</taxon>
        <taxon>Micrococcales</taxon>
        <taxon>Micrococcaceae</taxon>
        <taxon>Yaniella</taxon>
    </lineage>
</organism>
<feature type="transmembrane region" description="Helical" evidence="1">
    <location>
        <begin position="106"/>
        <end position="128"/>
    </location>
</feature>
<keyword evidence="1" id="KW-0812">Transmembrane</keyword>
<keyword evidence="1" id="KW-1133">Transmembrane helix</keyword>
<name>A0ABN2UBA2_9MICC</name>
<dbReference type="EMBL" id="BAAAMN010000017">
    <property type="protein sequence ID" value="GAA2032859.1"/>
    <property type="molecule type" value="Genomic_DNA"/>
</dbReference>
<feature type="transmembrane region" description="Helical" evidence="1">
    <location>
        <begin position="176"/>
        <end position="193"/>
    </location>
</feature>